<dbReference type="Proteomes" id="UP000771749">
    <property type="component" value="Unassembled WGS sequence"/>
</dbReference>
<organism evidence="1 2">
    <name type="scientific">Candidatus Cryptobacteroides gallistercoris</name>
    <dbReference type="NCBI Taxonomy" id="2840765"/>
    <lineage>
        <taxon>Bacteria</taxon>
        <taxon>Pseudomonadati</taxon>
        <taxon>Bacteroidota</taxon>
        <taxon>Bacteroidia</taxon>
        <taxon>Bacteroidales</taxon>
        <taxon>Candidatus Cryptobacteroides</taxon>
    </lineage>
</organism>
<comment type="caution">
    <text evidence="1">The sequence shown here is derived from an EMBL/GenBank/DDBJ whole genome shotgun (WGS) entry which is preliminary data.</text>
</comment>
<reference evidence="1" key="1">
    <citation type="submission" date="2020-10" db="EMBL/GenBank/DDBJ databases">
        <authorList>
            <person name="Gilroy R."/>
        </authorList>
    </citation>
    <scope>NUCLEOTIDE SEQUENCE</scope>
    <source>
        <strain evidence="1">F1-3629</strain>
    </source>
</reference>
<accession>A0A940IGZ4</accession>
<sequence length="168" mass="18277">MKVNGMKDRLRRVAMVVAPLLVLGLFGMVIRAVSGPGKADGDGDLTPGQAVEAFNRMLLAGRWEEAAGMTDGEDMEKYIAGFRGAWEESRSRDSAVMAAAARIIDSTVIIVNDIDKDRDGKCHVHYTISAVLPGMENLERTAGLKKIQTEGEEAETWKITEIREGRAG</sequence>
<gene>
    <name evidence="1" type="ORF">IAC07_07070</name>
</gene>
<name>A0A940IGZ4_9BACT</name>
<evidence type="ECO:0000313" key="2">
    <source>
        <dbReference type="Proteomes" id="UP000771749"/>
    </source>
</evidence>
<evidence type="ECO:0000313" key="1">
    <source>
        <dbReference type="EMBL" id="MBO8454462.1"/>
    </source>
</evidence>
<protein>
    <submittedName>
        <fullName evidence="1">Uncharacterized protein</fullName>
    </submittedName>
</protein>
<dbReference type="AlphaFoldDB" id="A0A940IGZ4"/>
<proteinExistence type="predicted"/>
<dbReference type="EMBL" id="JADIMJ010000106">
    <property type="protein sequence ID" value="MBO8454462.1"/>
    <property type="molecule type" value="Genomic_DNA"/>
</dbReference>
<reference evidence="1" key="2">
    <citation type="journal article" date="2021" name="PeerJ">
        <title>Extensive microbial diversity within the chicken gut microbiome revealed by metagenomics and culture.</title>
        <authorList>
            <person name="Gilroy R."/>
            <person name="Ravi A."/>
            <person name="Getino M."/>
            <person name="Pursley I."/>
            <person name="Horton D.L."/>
            <person name="Alikhan N.F."/>
            <person name="Baker D."/>
            <person name="Gharbi K."/>
            <person name="Hall N."/>
            <person name="Watson M."/>
            <person name="Adriaenssens E.M."/>
            <person name="Foster-Nyarko E."/>
            <person name="Jarju S."/>
            <person name="Secka A."/>
            <person name="Antonio M."/>
            <person name="Oren A."/>
            <person name="Chaudhuri R.R."/>
            <person name="La Ragione R."/>
            <person name="Hildebrand F."/>
            <person name="Pallen M.J."/>
        </authorList>
    </citation>
    <scope>NUCLEOTIDE SEQUENCE</scope>
    <source>
        <strain evidence="1">F1-3629</strain>
    </source>
</reference>